<dbReference type="Pfam" id="PF09359">
    <property type="entry name" value="VTC"/>
    <property type="match status" value="1"/>
</dbReference>
<dbReference type="EMBL" id="FUYV01000011">
    <property type="protein sequence ID" value="SKC13938.1"/>
    <property type="molecule type" value="Genomic_DNA"/>
</dbReference>
<proteinExistence type="predicted"/>
<dbReference type="CDD" id="cd07750">
    <property type="entry name" value="PolyPPase_VTC_like"/>
    <property type="match status" value="1"/>
</dbReference>
<gene>
    <name evidence="2" type="ORF">SAMN03080601_02000</name>
</gene>
<accession>A0A1T5GZV9</accession>
<name>A0A1T5GZV9_9BACT</name>
<dbReference type="InterPro" id="IPR042267">
    <property type="entry name" value="VTC_sf"/>
</dbReference>
<organism evidence="2 3">
    <name type="scientific">Alkalitalea saponilacus</name>
    <dbReference type="NCBI Taxonomy" id="889453"/>
    <lineage>
        <taxon>Bacteria</taxon>
        <taxon>Pseudomonadati</taxon>
        <taxon>Bacteroidota</taxon>
        <taxon>Bacteroidia</taxon>
        <taxon>Marinilabiliales</taxon>
        <taxon>Marinilabiliaceae</taxon>
        <taxon>Alkalitalea</taxon>
    </lineage>
</organism>
<evidence type="ECO:0000259" key="1">
    <source>
        <dbReference type="Pfam" id="PF09359"/>
    </source>
</evidence>
<dbReference type="Gene3D" id="3.20.100.30">
    <property type="entry name" value="VTC, catalytic tunnel domain"/>
    <property type="match status" value="1"/>
</dbReference>
<dbReference type="KEGG" id="asx:CDL62_18320"/>
<dbReference type="RefSeq" id="WP_079557735.1">
    <property type="nucleotide sequence ID" value="NZ_CP021904.1"/>
</dbReference>
<evidence type="ECO:0000313" key="3">
    <source>
        <dbReference type="Proteomes" id="UP000191055"/>
    </source>
</evidence>
<dbReference type="Proteomes" id="UP000191055">
    <property type="component" value="Unassembled WGS sequence"/>
</dbReference>
<protein>
    <submittedName>
        <fullName evidence="2">VTC domain-containing protein</fullName>
    </submittedName>
</protein>
<dbReference type="InterPro" id="IPR018966">
    <property type="entry name" value="VTC_domain"/>
</dbReference>
<keyword evidence="3" id="KW-1185">Reference proteome</keyword>
<dbReference type="AlphaFoldDB" id="A0A1T5GZV9"/>
<reference evidence="2 3" key="1">
    <citation type="submission" date="2017-02" db="EMBL/GenBank/DDBJ databases">
        <authorList>
            <person name="Peterson S.W."/>
        </authorList>
    </citation>
    <scope>NUCLEOTIDE SEQUENCE [LARGE SCALE GENOMIC DNA]</scope>
    <source>
        <strain evidence="2 3">DSM 24412</strain>
    </source>
</reference>
<dbReference type="OrthoDB" id="148766at2"/>
<dbReference type="STRING" id="889453.SAMN03080601_02000"/>
<dbReference type="GO" id="GO:0006799">
    <property type="term" value="P:polyphosphate biosynthetic process"/>
    <property type="evidence" value="ECO:0007669"/>
    <property type="project" value="UniProtKB-ARBA"/>
</dbReference>
<sequence>MNHPSFTNSRFELKYRIHYFTYLKIRNAVRMYMKKDKFTRQSPGKGYLVRSLYFDTHDYSAYHEKMSGDNERIKFRIRTYHHQLEDHTPIRVELKGRKSGLVIKKSCFISPLSYRNFIEKGCFGEHDNPVMEEFIRFLHLKTLQPKIITKYYREGYETKFKNDLRITFDHEVQSTHSTTLFPENTFYRQHHHNGVIMEIKFKEEPAVWVRQLVHHYGLKTVANSKFTQGIQVSRKDLYHPGGIVTVR</sequence>
<feature type="domain" description="VTC" evidence="1">
    <location>
        <begin position="10"/>
        <end position="232"/>
    </location>
</feature>
<evidence type="ECO:0000313" key="2">
    <source>
        <dbReference type="EMBL" id="SKC13938.1"/>
    </source>
</evidence>